<dbReference type="Gene3D" id="3.10.180.10">
    <property type="entry name" value="2,3-Dihydroxybiphenyl 1,2-Dioxygenase, domain 1"/>
    <property type="match status" value="1"/>
</dbReference>
<comment type="caution">
    <text evidence="2">The sequence shown here is derived from an EMBL/GenBank/DDBJ whole genome shotgun (WGS) entry which is preliminary data.</text>
</comment>
<dbReference type="InterPro" id="IPR029068">
    <property type="entry name" value="Glyas_Bleomycin-R_OHBP_Dase"/>
</dbReference>
<dbReference type="PANTHER" id="PTHR46036">
    <property type="entry name" value="LACTOYLGLUTATHIONE LYASE"/>
    <property type="match status" value="1"/>
</dbReference>
<dbReference type="GO" id="GO:0004462">
    <property type="term" value="F:lactoylglutathione lyase activity"/>
    <property type="evidence" value="ECO:0007669"/>
    <property type="project" value="TreeGrafter"/>
</dbReference>
<feature type="region of interest" description="Disordered" evidence="1">
    <location>
        <begin position="1"/>
        <end position="32"/>
    </location>
</feature>
<reference evidence="2" key="1">
    <citation type="submission" date="2022-06" db="EMBL/GenBank/DDBJ databases">
        <title>Uncovering the hologenomic basis of an extraordinary plant invasion.</title>
        <authorList>
            <person name="Bieker V.C."/>
            <person name="Martin M.D."/>
            <person name="Gilbert T."/>
            <person name="Hodgins K."/>
            <person name="Battlay P."/>
            <person name="Petersen B."/>
            <person name="Wilson J."/>
        </authorList>
    </citation>
    <scope>NUCLEOTIDE SEQUENCE</scope>
    <source>
        <strain evidence="2">AA19_3_7</strain>
        <tissue evidence="2">Leaf</tissue>
    </source>
</reference>
<gene>
    <name evidence="2" type="ORF">M8C21_020456</name>
</gene>
<dbReference type="SUPFAM" id="SSF54593">
    <property type="entry name" value="Glyoxalase/Bleomycin resistance protein/Dihydroxybiphenyl dioxygenase"/>
    <property type="match status" value="1"/>
</dbReference>
<name>A0AAD5BXI4_AMBAR</name>
<sequence length="127" mass="14607">MKNRNKFATPKKNPNPTLSQHSSSRPFTAAPRPFAAVHRRLGSLKPWILQKPRVRGKVTSQPSPAKAFIEDPDGYTFELIQRKGRISQPLCQVMLRVGDIDRPINFYQQEYGMKLLRKSDEPENKAY</sequence>
<evidence type="ECO:0000313" key="3">
    <source>
        <dbReference type="Proteomes" id="UP001206925"/>
    </source>
</evidence>
<dbReference type="AlphaFoldDB" id="A0AAD5BXI4"/>
<dbReference type="PANTHER" id="PTHR46036:SF15">
    <property type="entry name" value="LACTOYLGLUTATHIONE LYASE"/>
    <property type="match status" value="1"/>
</dbReference>
<dbReference type="GO" id="GO:0019243">
    <property type="term" value="P:methylglyoxal catabolic process to D-lactate via S-lactoyl-glutathione"/>
    <property type="evidence" value="ECO:0007669"/>
    <property type="project" value="TreeGrafter"/>
</dbReference>
<feature type="compositionally biased region" description="Polar residues" evidence="1">
    <location>
        <begin position="12"/>
        <end position="24"/>
    </location>
</feature>
<dbReference type="Proteomes" id="UP001206925">
    <property type="component" value="Unassembled WGS sequence"/>
</dbReference>
<dbReference type="EMBL" id="JAMZMK010010819">
    <property type="protein sequence ID" value="KAI7730264.1"/>
    <property type="molecule type" value="Genomic_DNA"/>
</dbReference>
<evidence type="ECO:0000256" key="1">
    <source>
        <dbReference type="SAM" id="MobiDB-lite"/>
    </source>
</evidence>
<proteinExistence type="predicted"/>
<keyword evidence="3" id="KW-1185">Reference proteome</keyword>
<evidence type="ECO:0000313" key="2">
    <source>
        <dbReference type="EMBL" id="KAI7730264.1"/>
    </source>
</evidence>
<evidence type="ECO:0008006" key="4">
    <source>
        <dbReference type="Google" id="ProtNLM"/>
    </source>
</evidence>
<organism evidence="2 3">
    <name type="scientific">Ambrosia artemisiifolia</name>
    <name type="common">Common ragweed</name>
    <dbReference type="NCBI Taxonomy" id="4212"/>
    <lineage>
        <taxon>Eukaryota</taxon>
        <taxon>Viridiplantae</taxon>
        <taxon>Streptophyta</taxon>
        <taxon>Embryophyta</taxon>
        <taxon>Tracheophyta</taxon>
        <taxon>Spermatophyta</taxon>
        <taxon>Magnoliopsida</taxon>
        <taxon>eudicotyledons</taxon>
        <taxon>Gunneridae</taxon>
        <taxon>Pentapetalae</taxon>
        <taxon>asterids</taxon>
        <taxon>campanulids</taxon>
        <taxon>Asterales</taxon>
        <taxon>Asteraceae</taxon>
        <taxon>Asteroideae</taxon>
        <taxon>Heliantheae alliance</taxon>
        <taxon>Heliantheae</taxon>
        <taxon>Ambrosia</taxon>
    </lineage>
</organism>
<dbReference type="GO" id="GO:0005737">
    <property type="term" value="C:cytoplasm"/>
    <property type="evidence" value="ECO:0007669"/>
    <property type="project" value="TreeGrafter"/>
</dbReference>
<protein>
    <recommendedName>
        <fullName evidence="4">Lactoylglutathione lyase</fullName>
    </recommendedName>
</protein>
<accession>A0AAD5BXI4</accession>